<evidence type="ECO:0000256" key="1">
    <source>
        <dbReference type="SAM" id="SignalP"/>
    </source>
</evidence>
<evidence type="ECO:0008006" key="4">
    <source>
        <dbReference type="Google" id="ProtNLM"/>
    </source>
</evidence>
<dbReference type="EMBL" id="AZQQ01000096">
    <property type="protein sequence ID" value="KDD66624.1"/>
    <property type="molecule type" value="Genomic_DNA"/>
</dbReference>
<dbReference type="AlphaFoldDB" id="A0A059KY17"/>
<dbReference type="eggNOG" id="ENOG5032ZIW">
    <property type="taxonomic scope" value="Bacteria"/>
</dbReference>
<keyword evidence="1" id="KW-0732">Signal</keyword>
<dbReference type="NCBIfam" id="TIGR02001">
    <property type="entry name" value="gcw_chp"/>
    <property type="match status" value="1"/>
</dbReference>
<gene>
    <name evidence="2" type="ORF">V466_22555</name>
</gene>
<name>A0A059KY17_9PSED</name>
<proteinExistence type="predicted"/>
<dbReference type="InterPro" id="IPR010239">
    <property type="entry name" value="CHP02001"/>
</dbReference>
<feature type="chain" id="PRO_5001576908" description="Lipoprotein" evidence="1">
    <location>
        <begin position="22"/>
        <end position="246"/>
    </location>
</feature>
<sequence length="246" mass="27303">MNARSVLTLATLVLAPLTTQALTLNDDFSLDMTLAVFSDYRTRGISQTLGDPAAQAGATLMHSSGLYVGAWTSNVDFGGEFKTRQELEYYAGYYWQATEAISLDLGYIKYDYPKEGQFNLSEVYAVLDVYGVKLGAYYSNDTPNFFGEDQDTLYSYLSYKIELPAEIGLDLRVGRNDVKDPAFWSASGESRDAYSEWEARLTRDFVGVTWGLSYIDTDLSKSECTSWYGYGDLCTATVVASASKAF</sequence>
<feature type="signal peptide" evidence="1">
    <location>
        <begin position="1"/>
        <end position="21"/>
    </location>
</feature>
<organism evidence="2 3">
    <name type="scientific">Pseudomonas mandelii PD30</name>
    <dbReference type="NCBI Taxonomy" id="1419583"/>
    <lineage>
        <taxon>Bacteria</taxon>
        <taxon>Pseudomonadati</taxon>
        <taxon>Pseudomonadota</taxon>
        <taxon>Gammaproteobacteria</taxon>
        <taxon>Pseudomonadales</taxon>
        <taxon>Pseudomonadaceae</taxon>
        <taxon>Pseudomonas</taxon>
    </lineage>
</organism>
<dbReference type="Pfam" id="PF09694">
    <property type="entry name" value="Gcw_chp"/>
    <property type="match status" value="1"/>
</dbReference>
<dbReference type="Proteomes" id="UP000026739">
    <property type="component" value="Unassembled WGS sequence"/>
</dbReference>
<protein>
    <recommendedName>
        <fullName evidence="4">Lipoprotein</fullName>
    </recommendedName>
</protein>
<dbReference type="RefSeq" id="WP_033060003.1">
    <property type="nucleotide sequence ID" value="NZ_AZQQ01000096.1"/>
</dbReference>
<comment type="caution">
    <text evidence="2">The sequence shown here is derived from an EMBL/GenBank/DDBJ whole genome shotgun (WGS) entry which is preliminary data.</text>
</comment>
<accession>A0A059KY17</accession>
<evidence type="ECO:0000313" key="2">
    <source>
        <dbReference type="EMBL" id="KDD66624.1"/>
    </source>
</evidence>
<evidence type="ECO:0000313" key="3">
    <source>
        <dbReference type="Proteomes" id="UP000026739"/>
    </source>
</evidence>
<reference evidence="2 3" key="1">
    <citation type="submission" date="2013-12" db="EMBL/GenBank/DDBJ databases">
        <authorList>
            <person name="Formusa P.A."/>
            <person name="Habash M."/>
            <person name="Lee H."/>
            <person name="Trevors J.T."/>
        </authorList>
    </citation>
    <scope>NUCLEOTIDE SEQUENCE [LARGE SCALE GENOMIC DNA]</scope>
    <source>
        <strain evidence="2 3">PD30</strain>
    </source>
</reference>